<dbReference type="InterPro" id="IPR012270">
    <property type="entry name" value="CCR4-NOT_su3/5"/>
</dbReference>
<dbReference type="Proteomes" id="UP000092555">
    <property type="component" value="Unassembled WGS sequence"/>
</dbReference>
<evidence type="ECO:0000256" key="10">
    <source>
        <dbReference type="SAM" id="Coils"/>
    </source>
</evidence>
<dbReference type="GO" id="GO:0005737">
    <property type="term" value="C:cytoplasm"/>
    <property type="evidence" value="ECO:0007669"/>
    <property type="project" value="UniProtKB-SubCell"/>
</dbReference>
<dbReference type="EMBL" id="LXTC01000002">
    <property type="protein sequence ID" value="OBA22544.1"/>
    <property type="molecule type" value="Genomic_DNA"/>
</dbReference>
<evidence type="ECO:0000256" key="6">
    <source>
        <dbReference type="ARBA" id="ARBA00022553"/>
    </source>
</evidence>
<dbReference type="RefSeq" id="XP_018713040.1">
    <property type="nucleotide sequence ID" value="XM_018857268.1"/>
</dbReference>
<evidence type="ECO:0000256" key="5">
    <source>
        <dbReference type="ARBA" id="ARBA00022491"/>
    </source>
</evidence>
<accession>A0A1A0HEK3</accession>
<comment type="caution">
    <text evidence="14">The sequence shown here is derived from an EMBL/GenBank/DDBJ whole genome shotgun (WGS) entry which is preliminary data.</text>
</comment>
<evidence type="ECO:0000256" key="1">
    <source>
        <dbReference type="ARBA" id="ARBA00004123"/>
    </source>
</evidence>
<keyword evidence="5" id="KW-0678">Repressor</keyword>
<dbReference type="InterPro" id="IPR007207">
    <property type="entry name" value="Not_N"/>
</dbReference>
<keyword evidence="7" id="KW-0805">Transcription regulation</keyword>
<feature type="domain" description="CCR4-Not complex component Not N-terminal" evidence="12">
    <location>
        <begin position="3"/>
        <end position="230"/>
    </location>
</feature>
<dbReference type="Pfam" id="PF04153">
    <property type="entry name" value="NOT2_3_5_C"/>
    <property type="match status" value="1"/>
</dbReference>
<keyword evidence="15" id="KW-1185">Reference proteome</keyword>
<keyword evidence="4" id="KW-0963">Cytoplasm</keyword>
<dbReference type="OrthoDB" id="293823at2759"/>
<evidence type="ECO:0000256" key="7">
    <source>
        <dbReference type="ARBA" id="ARBA00023015"/>
    </source>
</evidence>
<feature type="domain" description="NOT2/NOT3/NOT5 C-terminal" evidence="13">
    <location>
        <begin position="359"/>
        <end position="494"/>
    </location>
</feature>
<dbReference type="Gene3D" id="2.30.30.1020">
    <property type="entry name" value="CCR4-NOT complex subunit 2/3/5, C-terminal domain"/>
    <property type="match status" value="1"/>
</dbReference>
<comment type="similarity">
    <text evidence="3">Belongs to the CNOT2/3/5 family.</text>
</comment>
<evidence type="ECO:0000256" key="2">
    <source>
        <dbReference type="ARBA" id="ARBA00004496"/>
    </source>
</evidence>
<dbReference type="AlphaFoldDB" id="A0A1A0HEK3"/>
<protein>
    <submittedName>
        <fullName evidence="14">Not3-domain-containing protein</fullName>
    </submittedName>
</protein>
<dbReference type="Pfam" id="PF04065">
    <property type="entry name" value="Not3"/>
    <property type="match status" value="1"/>
</dbReference>
<keyword evidence="10" id="KW-0175">Coiled coil</keyword>
<sequence length="499" mass="56563">MSSRKLQQEFDKLQKKVAEGLQQFEEIYEKIGVTENPSLKDKLEGDLRKEIKKLQRSRDQVKQWLGDSSNKLDKQVLLDTRSRIENAMERFKEVEKVSKMKQFSNEGLELQTKLGARGLDEARKNDAAKYVVDVLDELGRQNELLQAEMAQHSHKKRLAAAQAAHADAAAKFERNSSHVLRLELVLRHLENHQLEPEKIDEIRDDLDYYVENNQLSDFVEYDDFYEVLQLSEPPAEAPHVAPEVPAELPATPSPRKAHAAAADKRPADHKRAPELLPRKKAMTHAAAAAASAKAPAPPAAAAADSPVATPHASPLPVHGKPPRTAAPFWDNSAGIAALAHNRLHQPAPFPAISRQLEASLLNCPDSFDLERPRQYSPTNVHPSLVDYPQEPMYELNSATLMRKFDTDTLFFCFYYNEAQDALAKWHAARELLRRGWVFNLATKQWFSKEDRPKSRSVLGALHNGDRAAAASFRYFDYENSWLVRHKDNFAFDAELQWTF</sequence>
<dbReference type="GO" id="GO:0006368">
    <property type="term" value="P:transcription elongation by RNA polymerase II"/>
    <property type="evidence" value="ECO:0007669"/>
    <property type="project" value="EnsemblFungi"/>
</dbReference>
<evidence type="ECO:0000313" key="15">
    <source>
        <dbReference type="Proteomes" id="UP000092555"/>
    </source>
</evidence>
<dbReference type="InterPro" id="IPR007282">
    <property type="entry name" value="NOT2/3/5_C"/>
</dbReference>
<keyword evidence="9" id="KW-0539">Nucleus</keyword>
<evidence type="ECO:0000259" key="12">
    <source>
        <dbReference type="Pfam" id="PF04065"/>
    </source>
</evidence>
<evidence type="ECO:0000256" key="8">
    <source>
        <dbReference type="ARBA" id="ARBA00023163"/>
    </source>
</evidence>
<dbReference type="GO" id="GO:0000289">
    <property type="term" value="P:nuclear-transcribed mRNA poly(A) tail shortening"/>
    <property type="evidence" value="ECO:0007669"/>
    <property type="project" value="EnsemblFungi"/>
</dbReference>
<dbReference type="STRING" id="869754.A0A1A0HEK3"/>
<organism evidence="14 15">
    <name type="scientific">Metschnikowia bicuspidata var. bicuspidata NRRL YB-4993</name>
    <dbReference type="NCBI Taxonomy" id="869754"/>
    <lineage>
        <taxon>Eukaryota</taxon>
        <taxon>Fungi</taxon>
        <taxon>Dikarya</taxon>
        <taxon>Ascomycota</taxon>
        <taxon>Saccharomycotina</taxon>
        <taxon>Pichiomycetes</taxon>
        <taxon>Metschnikowiaceae</taxon>
        <taxon>Metschnikowia</taxon>
    </lineage>
</organism>
<keyword evidence="6" id="KW-0597">Phosphoprotein</keyword>
<dbReference type="InterPro" id="IPR038635">
    <property type="entry name" value="CCR4-NOT_su2/3/5_C_sf"/>
</dbReference>
<evidence type="ECO:0000256" key="11">
    <source>
        <dbReference type="SAM" id="MobiDB-lite"/>
    </source>
</evidence>
<dbReference type="GO" id="GO:0031087">
    <property type="term" value="P:deadenylation-independent decapping of nuclear-transcribed mRNA"/>
    <property type="evidence" value="ECO:0007669"/>
    <property type="project" value="EnsemblFungi"/>
</dbReference>
<feature type="compositionally biased region" description="Low complexity" evidence="11">
    <location>
        <begin position="283"/>
        <end position="312"/>
    </location>
</feature>
<dbReference type="PANTHER" id="PTHR23326">
    <property type="entry name" value="CCR4 NOT-RELATED"/>
    <property type="match status" value="1"/>
</dbReference>
<comment type="subcellular location">
    <subcellularLocation>
        <location evidence="2">Cytoplasm</location>
    </subcellularLocation>
    <subcellularLocation>
        <location evidence="1">Nucleus</location>
    </subcellularLocation>
</comment>
<feature type="coiled-coil region" evidence="10">
    <location>
        <begin position="3"/>
        <end position="60"/>
    </location>
</feature>
<dbReference type="PIRSF" id="PIRSF005290">
    <property type="entry name" value="NOT_su_3_5"/>
    <property type="match status" value="1"/>
</dbReference>
<dbReference type="GO" id="GO:0032968">
    <property type="term" value="P:positive regulation of transcription elongation by RNA polymerase II"/>
    <property type="evidence" value="ECO:0007669"/>
    <property type="project" value="EnsemblFungi"/>
</dbReference>
<dbReference type="GO" id="GO:0016567">
    <property type="term" value="P:protein ubiquitination"/>
    <property type="evidence" value="ECO:0007669"/>
    <property type="project" value="EnsemblFungi"/>
</dbReference>
<keyword evidence="8" id="KW-0804">Transcription</keyword>
<evidence type="ECO:0000259" key="13">
    <source>
        <dbReference type="Pfam" id="PF04153"/>
    </source>
</evidence>
<feature type="compositionally biased region" description="Basic and acidic residues" evidence="11">
    <location>
        <begin position="261"/>
        <end position="277"/>
    </location>
</feature>
<dbReference type="GO" id="GO:0005634">
    <property type="term" value="C:nucleus"/>
    <property type="evidence" value="ECO:0007669"/>
    <property type="project" value="UniProtKB-SubCell"/>
</dbReference>
<gene>
    <name evidence="14" type="ORF">METBIDRAFT_40397</name>
</gene>
<feature type="region of interest" description="Disordered" evidence="11">
    <location>
        <begin position="245"/>
        <end position="326"/>
    </location>
</feature>
<dbReference type="GO" id="GO:0000290">
    <property type="term" value="P:deadenylation-dependent decapping of nuclear-transcribed mRNA"/>
    <property type="evidence" value="ECO:0007669"/>
    <property type="project" value="EnsemblFungi"/>
</dbReference>
<dbReference type="InterPro" id="IPR040168">
    <property type="entry name" value="Not2/3/5"/>
</dbReference>
<evidence type="ECO:0000256" key="3">
    <source>
        <dbReference type="ARBA" id="ARBA00007682"/>
    </source>
</evidence>
<evidence type="ECO:0000256" key="4">
    <source>
        <dbReference type="ARBA" id="ARBA00022490"/>
    </source>
</evidence>
<evidence type="ECO:0000256" key="9">
    <source>
        <dbReference type="ARBA" id="ARBA00023242"/>
    </source>
</evidence>
<dbReference type="GeneID" id="30030244"/>
<dbReference type="GO" id="GO:0030015">
    <property type="term" value="C:CCR4-NOT core complex"/>
    <property type="evidence" value="ECO:0007669"/>
    <property type="project" value="EnsemblFungi"/>
</dbReference>
<reference evidence="14 15" key="1">
    <citation type="submission" date="2016-05" db="EMBL/GenBank/DDBJ databases">
        <title>Comparative genomics of biotechnologically important yeasts.</title>
        <authorList>
            <consortium name="DOE Joint Genome Institute"/>
            <person name="Riley R."/>
            <person name="Haridas S."/>
            <person name="Wolfe K.H."/>
            <person name="Lopes M.R."/>
            <person name="Hittinger C.T."/>
            <person name="Goker M."/>
            <person name="Salamov A."/>
            <person name="Wisecaver J."/>
            <person name="Long T.M."/>
            <person name="Aerts A.L."/>
            <person name="Barry K."/>
            <person name="Choi C."/>
            <person name="Clum A."/>
            <person name="Coughlan A.Y."/>
            <person name="Deshpande S."/>
            <person name="Douglass A.P."/>
            <person name="Hanson S.J."/>
            <person name="Klenk H.-P."/>
            <person name="LaButti K."/>
            <person name="Lapidus A."/>
            <person name="Lindquist E."/>
            <person name="Lipzen A."/>
            <person name="Meier-kolthoff J.P."/>
            <person name="Ohm R.A."/>
            <person name="Otillar R.P."/>
            <person name="Pangilinan J."/>
            <person name="Peng Y."/>
            <person name="Rokas A."/>
            <person name="Rosa C.A."/>
            <person name="Scheuner C."/>
            <person name="Sibirny A.A."/>
            <person name="Slot J.C."/>
            <person name="Stielow J.B."/>
            <person name="Sun H."/>
            <person name="Kurtzman C.P."/>
            <person name="Blackwell M."/>
            <person name="Grigoriev I.V."/>
            <person name="Jeffries T.W."/>
        </authorList>
    </citation>
    <scope>NUCLEOTIDE SEQUENCE [LARGE SCALE GENOMIC DNA]</scope>
    <source>
        <strain evidence="14 15">NRRL YB-4993</strain>
    </source>
</reference>
<name>A0A1A0HEK3_9ASCO</name>
<evidence type="ECO:0000313" key="14">
    <source>
        <dbReference type="EMBL" id="OBA22544.1"/>
    </source>
</evidence>
<proteinExistence type="inferred from homology"/>